<gene>
    <name evidence="1" type="ORF">D5R81_11930</name>
</gene>
<dbReference type="AlphaFoldDB" id="A0A3A6TLJ3"/>
<reference evidence="1 2" key="1">
    <citation type="submission" date="2018-09" db="EMBL/GenBank/DDBJ databases">
        <title>Phylogeny of the Shewanellaceae, and recommendation for two new genera, Pseudoshewanella and Parashewanella.</title>
        <authorList>
            <person name="Wang G."/>
        </authorList>
    </citation>
    <scope>NUCLEOTIDE SEQUENCE [LARGE SCALE GENOMIC DNA]</scope>
    <source>
        <strain evidence="1 2">KCTC 22492</strain>
    </source>
</reference>
<comment type="caution">
    <text evidence="1">The sequence shown here is derived from an EMBL/GenBank/DDBJ whole genome shotgun (WGS) entry which is preliminary data.</text>
</comment>
<keyword evidence="2" id="KW-1185">Reference proteome</keyword>
<sequence>MMKFGQWLDNWSMTSLKIKTPFLDMEWKPQEEDKAAAWDLYIELLTRITTQKLDDNHGDEKTALTSVFSLFSITRDVMKSNGRHCIEFTKIAIIVLNQIVRPFTAKWHGLSVNGAFNDQEKCEEFRVELAELQGVLKIYTKMLADMAGVEDLTELESDEI</sequence>
<organism evidence="1 2">
    <name type="scientific">Parashewanella spongiae</name>
    <dbReference type="NCBI Taxonomy" id="342950"/>
    <lineage>
        <taxon>Bacteria</taxon>
        <taxon>Pseudomonadati</taxon>
        <taxon>Pseudomonadota</taxon>
        <taxon>Gammaproteobacteria</taxon>
        <taxon>Alteromonadales</taxon>
        <taxon>Shewanellaceae</taxon>
        <taxon>Parashewanella</taxon>
    </lineage>
</organism>
<evidence type="ECO:0000313" key="1">
    <source>
        <dbReference type="EMBL" id="RJY13028.1"/>
    </source>
</evidence>
<name>A0A3A6TLJ3_9GAMM</name>
<proteinExistence type="predicted"/>
<dbReference type="EMBL" id="QYYH01000070">
    <property type="protein sequence ID" value="RJY13028.1"/>
    <property type="molecule type" value="Genomic_DNA"/>
</dbReference>
<protein>
    <submittedName>
        <fullName evidence="1">Uncharacterized protein</fullName>
    </submittedName>
</protein>
<dbReference type="Proteomes" id="UP000273022">
    <property type="component" value="Unassembled WGS sequence"/>
</dbReference>
<dbReference type="OrthoDB" id="511218at2"/>
<accession>A0A3A6TLJ3</accession>
<evidence type="ECO:0000313" key="2">
    <source>
        <dbReference type="Proteomes" id="UP000273022"/>
    </source>
</evidence>